<sequence>MYNLLDNISYDKLFSYCKGTFQEMIEAGITSVGEFHYVHHSDILNKNFDLDKAVINAAKATGIRLVLLVTLYTYAGLDRSVELSDKQKHFKSHVDEFLIYVKELKNKVVKEELVTIGIAAHSIRAVHEDDLDKLWQFCANENMPLHMHLEEQPQEIVDCQKFLNKDPSEVLLEKFDKFGKVNLTGVHFSFTKPDLLRKLTNNGTNLCICPTTEGYLGDGIPTLSTNDSIVLGTDCNNRICMIEEARLLAFGQNLKYNNRNNASLDANNLMDILTVNGARSLGLESKIGRFQENYDFDFVSIGVNNVVLSNFANSDELADAIIFSCDNREVVNVCVNGKILFAKKIYSD</sequence>
<evidence type="ECO:0000313" key="2">
    <source>
        <dbReference type="WBParaSite" id="RSKR_0000346100.1"/>
    </source>
</evidence>
<accession>A0AC35TR35</accession>
<evidence type="ECO:0000313" key="1">
    <source>
        <dbReference type="Proteomes" id="UP000095286"/>
    </source>
</evidence>
<proteinExistence type="predicted"/>
<dbReference type="Proteomes" id="UP000095286">
    <property type="component" value="Unplaced"/>
</dbReference>
<organism evidence="1 2">
    <name type="scientific">Rhabditophanes sp. KR3021</name>
    <dbReference type="NCBI Taxonomy" id="114890"/>
    <lineage>
        <taxon>Eukaryota</taxon>
        <taxon>Metazoa</taxon>
        <taxon>Ecdysozoa</taxon>
        <taxon>Nematoda</taxon>
        <taxon>Chromadorea</taxon>
        <taxon>Rhabditida</taxon>
        <taxon>Tylenchina</taxon>
        <taxon>Panagrolaimomorpha</taxon>
        <taxon>Strongyloidoidea</taxon>
        <taxon>Alloionematidae</taxon>
        <taxon>Rhabditophanes</taxon>
    </lineage>
</organism>
<name>A0AC35TR35_9BILA</name>
<protein>
    <submittedName>
        <fullName evidence="2">Amidohydro-rel domain-containing protein</fullName>
    </submittedName>
</protein>
<reference evidence="2" key="1">
    <citation type="submission" date="2016-11" db="UniProtKB">
        <authorList>
            <consortium name="WormBaseParasite"/>
        </authorList>
    </citation>
    <scope>IDENTIFICATION</scope>
    <source>
        <strain evidence="2">KR3021</strain>
    </source>
</reference>
<dbReference type="WBParaSite" id="RSKR_0000346100.1">
    <property type="protein sequence ID" value="RSKR_0000346100.1"/>
    <property type="gene ID" value="RSKR_0000346100"/>
</dbReference>